<dbReference type="GeneID" id="20085097"/>
<keyword evidence="1" id="KW-0175">Coiled coil</keyword>
<gene>
    <name evidence="3" type="ORF">H310_08047</name>
</gene>
<dbReference type="PROSITE" id="PS50096">
    <property type="entry name" value="IQ"/>
    <property type="match status" value="1"/>
</dbReference>
<dbReference type="EMBL" id="KI913967">
    <property type="protein sequence ID" value="ETV99315.1"/>
    <property type="molecule type" value="Genomic_DNA"/>
</dbReference>
<sequence>MVLKPTRLPPNKKTIEEVVLTRKVSTSHNGTAPRQTQSSQSQHHHGPPSGALRPGTRQPRQVQSAATTASPSHRQLDAFSLDRPGSTSAHAVQHLQGRLNRLNERLQNLETTNCLHEPLQHDLAQVTLIRPPVRTDLDPKLTAHVTHAVKEVHSVVHRLDRVFYDITSAETKRSHAATLLVAVVRGHLVRQRHVVAMQFLGTWRLRYAKTFLDSMVRFSMRTFRVDHGIDDMLERGRMRKLRLCMDEMRDITMLKRPQRRAQNHQVEARYDVKRRALLDEMFGSWKSVAIGPRSRKRMIEAYRARLLKCRAQLESLMRYDMITPDMVKAELHRDAIRTIRSRAVYHRSRMYFRLFVAHVWIPMKANAAKAHLFFREKTVLKVGTAWVQHFRTFQLERELQRVNDRRTFDRFPQYYNIRRIDFHYHRTMQRKHFVAWLNLHRRCKLVQKRFEQASLRMLLQLVRAWRIRAAYQHRLRDATVREWKAYCVRVFKVPFQAWVLCTLQRKQRHATQDGLIRAFHRRQHRHTTYSFFRIWKHHTLFGHVDGIHSRVTLIQTLEQQKAYCLSLEENAVGYQHVISTLEMSLADEKLRLQAKEAELEALHAHTQATRFAMHNAEQQVARTQSLLNAVRDIHPGTIRRIERMYTDESILAGELKDVIHLHLLRTAETQHAAHASYEQHVLEHHMHADTADDQLLLRRVKWVLNRLHLHYDTTADAMLATPQDVQALTMQMHQLHALYEFLRSGDTTSLVEENIPLSKEPQVLEASLVVPGEIPRATLDGPALLATDDTWSKFVQDVAQKFPPKRHVPIQDRLVSYALNRVEEKRLAQWESQKPTIYSRVQNQTKPPESVDGS</sequence>
<organism evidence="3">
    <name type="scientific">Aphanomyces invadans</name>
    <dbReference type="NCBI Taxonomy" id="157072"/>
    <lineage>
        <taxon>Eukaryota</taxon>
        <taxon>Sar</taxon>
        <taxon>Stramenopiles</taxon>
        <taxon>Oomycota</taxon>
        <taxon>Saprolegniomycetes</taxon>
        <taxon>Saprolegniales</taxon>
        <taxon>Verrucalvaceae</taxon>
        <taxon>Aphanomyces</taxon>
    </lineage>
</organism>
<proteinExistence type="predicted"/>
<name>A0A024TYT2_9STRA</name>
<evidence type="ECO:0000313" key="3">
    <source>
        <dbReference type="EMBL" id="ETV99315.1"/>
    </source>
</evidence>
<evidence type="ECO:0000256" key="2">
    <source>
        <dbReference type="SAM" id="MobiDB-lite"/>
    </source>
</evidence>
<accession>A0A024TYT2</accession>
<protein>
    <submittedName>
        <fullName evidence="3">Uncharacterized protein</fullName>
    </submittedName>
</protein>
<evidence type="ECO:0000256" key="1">
    <source>
        <dbReference type="SAM" id="Coils"/>
    </source>
</evidence>
<feature type="compositionally biased region" description="Polar residues" evidence="2">
    <location>
        <begin position="58"/>
        <end position="73"/>
    </location>
</feature>
<reference evidence="3" key="1">
    <citation type="submission" date="2013-12" db="EMBL/GenBank/DDBJ databases">
        <title>The Genome Sequence of Aphanomyces invadans NJM9701.</title>
        <authorList>
            <consortium name="The Broad Institute Genomics Platform"/>
            <person name="Russ C."/>
            <person name="Tyler B."/>
            <person name="van West P."/>
            <person name="Dieguez-Uribeondo J."/>
            <person name="Young S.K."/>
            <person name="Zeng Q."/>
            <person name="Gargeya S."/>
            <person name="Fitzgerald M."/>
            <person name="Abouelleil A."/>
            <person name="Alvarado L."/>
            <person name="Chapman S.B."/>
            <person name="Gainer-Dewar J."/>
            <person name="Goldberg J."/>
            <person name="Griggs A."/>
            <person name="Gujja S."/>
            <person name="Hansen M."/>
            <person name="Howarth C."/>
            <person name="Imamovic A."/>
            <person name="Ireland A."/>
            <person name="Larimer J."/>
            <person name="McCowan C."/>
            <person name="Murphy C."/>
            <person name="Pearson M."/>
            <person name="Poon T.W."/>
            <person name="Priest M."/>
            <person name="Roberts A."/>
            <person name="Saif S."/>
            <person name="Shea T."/>
            <person name="Sykes S."/>
            <person name="Wortman J."/>
            <person name="Nusbaum C."/>
            <person name="Birren B."/>
        </authorList>
    </citation>
    <scope>NUCLEOTIDE SEQUENCE [LARGE SCALE GENOMIC DNA]</scope>
    <source>
        <strain evidence="3">NJM9701</strain>
    </source>
</reference>
<feature type="compositionally biased region" description="Polar residues" evidence="2">
    <location>
        <begin position="23"/>
        <end position="36"/>
    </location>
</feature>
<dbReference type="eggNOG" id="ENOG502QQBS">
    <property type="taxonomic scope" value="Eukaryota"/>
</dbReference>
<feature type="coiled-coil region" evidence="1">
    <location>
        <begin position="578"/>
        <end position="605"/>
    </location>
</feature>
<dbReference type="RefSeq" id="XP_008871871.1">
    <property type="nucleotide sequence ID" value="XM_008873649.1"/>
</dbReference>
<dbReference type="VEuPathDB" id="FungiDB:H310_08047"/>
<feature type="region of interest" description="Disordered" evidence="2">
    <location>
        <begin position="1"/>
        <end position="90"/>
    </location>
</feature>
<dbReference type="OrthoDB" id="193200at2759"/>
<dbReference type="AlphaFoldDB" id="A0A024TYT2"/>